<dbReference type="Proteomes" id="UP001595190">
    <property type="component" value="Unassembled WGS sequence"/>
</dbReference>
<comment type="caution">
    <text evidence="2">The sequence shown here is derived from an EMBL/GenBank/DDBJ whole genome shotgun (WGS) entry which is preliminary data.</text>
</comment>
<evidence type="ECO:0000256" key="1">
    <source>
        <dbReference type="SAM" id="MobiDB-lite"/>
    </source>
</evidence>
<evidence type="ECO:0000313" key="3">
    <source>
        <dbReference type="Proteomes" id="UP001595190"/>
    </source>
</evidence>
<proteinExistence type="predicted"/>
<dbReference type="EMBL" id="JBHGPK010000004">
    <property type="protein sequence ID" value="MFC2250680.1"/>
    <property type="molecule type" value="Genomic_DNA"/>
</dbReference>
<dbReference type="SUPFAM" id="SSF47090">
    <property type="entry name" value="PGBD-like"/>
    <property type="match status" value="1"/>
</dbReference>
<reference evidence="2 3" key="1">
    <citation type="submission" date="2024-09" db="EMBL/GenBank/DDBJ databases">
        <title>Description of Labrys sedimenti sp. nov., isolated from a diclofenac-degrading enrichment culture, and genome-based reclassification of Labrys portucalensis as a later heterotypic synonym of Labrys neptuniae.</title>
        <authorList>
            <person name="Tancsics A."/>
            <person name="Csepanyi A."/>
        </authorList>
    </citation>
    <scope>NUCLEOTIDE SEQUENCE [LARGE SCALE GENOMIC DNA]</scope>
    <source>
        <strain evidence="2 3">LMG 23412</strain>
    </source>
</reference>
<organism evidence="2 3">
    <name type="scientific">Labrys neptuniae</name>
    <dbReference type="NCBI Taxonomy" id="376174"/>
    <lineage>
        <taxon>Bacteria</taxon>
        <taxon>Pseudomonadati</taxon>
        <taxon>Pseudomonadota</taxon>
        <taxon>Alphaproteobacteria</taxon>
        <taxon>Hyphomicrobiales</taxon>
        <taxon>Xanthobacteraceae</taxon>
        <taxon>Labrys</taxon>
    </lineage>
</organism>
<protein>
    <submittedName>
        <fullName evidence="2">Peptidoglycan-binding protein</fullName>
    </submittedName>
</protein>
<feature type="compositionally biased region" description="Pro residues" evidence="1">
    <location>
        <begin position="105"/>
        <end position="121"/>
    </location>
</feature>
<evidence type="ECO:0000313" key="2">
    <source>
        <dbReference type="EMBL" id="MFC2250680.1"/>
    </source>
</evidence>
<dbReference type="RefSeq" id="WP_394310978.1">
    <property type="nucleotide sequence ID" value="NZ_JBHGPK010000004.1"/>
</dbReference>
<feature type="region of interest" description="Disordered" evidence="1">
    <location>
        <begin position="99"/>
        <end position="121"/>
    </location>
</feature>
<dbReference type="InterPro" id="IPR036365">
    <property type="entry name" value="PGBD-like_sf"/>
</dbReference>
<dbReference type="Gene3D" id="1.10.101.10">
    <property type="entry name" value="PGBD-like superfamily/PGBD"/>
    <property type="match status" value="1"/>
</dbReference>
<feature type="region of interest" description="Disordered" evidence="1">
    <location>
        <begin position="383"/>
        <end position="417"/>
    </location>
</feature>
<accession>A0ABV6ZEQ4</accession>
<gene>
    <name evidence="2" type="ORF">ACETRX_13735</name>
</gene>
<dbReference type="InterPro" id="IPR036366">
    <property type="entry name" value="PGBDSf"/>
</dbReference>
<name>A0ABV6ZEQ4_9HYPH</name>
<sequence length="442" mass="47783">MALQSKLFRGDPKLEAAAQLDAAHIVPGSHGSHVGKIQQALTELDGATLARDEIYGPATAAAVLSYKQKRNIINRAYQTQADNIVGKLTIASLDSEMAAKENGPAPVPPSPPFPPEPPEPPPYPRLNFAMTDPSIYVTVQGSITSGTAPSRKAIDPGSFIGTGKTRWIDLPAITAKTATLKVEKKGQIFWVVACVPDGTIVSHKLHIFFHPTPVQVYPDKPGGKPVAHIIADDRTYDSLGQDWKDLAQRYLNITAPQLGAAIKVPFLIVLMRNAAANHPTAANDVFADRPLDTLYEILTVVHDKMINPAAEAPALPLSMDHVEIGTTSFSSGIAYHANFFNRIWTHGSYLEAIDLDSTYIVTGHNDISPRKGGPTIKRHTQKEGLPSTLTQAHFPPSRWDGNAPNAPKGADKIPVPPSTGHVHHLIMDYTFHGAMTNSRLKP</sequence>